<feature type="region of interest" description="Disordered" evidence="6">
    <location>
        <begin position="1"/>
        <end position="27"/>
    </location>
</feature>
<feature type="region of interest" description="Disordered" evidence="6">
    <location>
        <begin position="223"/>
        <end position="250"/>
    </location>
</feature>
<accession>A0ABR1XXH3</accession>
<protein>
    <submittedName>
        <fullName evidence="7">RNA polymerase I associated factor, A49-like protein</fullName>
    </submittedName>
</protein>
<evidence type="ECO:0000256" key="2">
    <source>
        <dbReference type="ARBA" id="ARBA00009430"/>
    </source>
</evidence>
<evidence type="ECO:0000256" key="6">
    <source>
        <dbReference type="SAM" id="MobiDB-lite"/>
    </source>
</evidence>
<name>A0ABR1XXH3_9PEZI</name>
<evidence type="ECO:0000256" key="4">
    <source>
        <dbReference type="ARBA" id="ARBA00023163"/>
    </source>
</evidence>
<sequence>MADHHSEKKRKRHAQRTDRPAKKVALDAPATSVKVSFLEDDAELAFTPPPRQALELTGLVNPPVATPGVSLPSSIAFNPYKKDSSDKHATTPYGLLLETSDHAKLNFTATEEQDGSADNFLAHYVGIYDPDTGELKMIKAHRLVLRSTLRSEAEEIRTQRQEAAEKQRQTNFNLRQELGKEFGTKKAKKALASITENAIAPGSGASGDSVAAAVLQSVSDATSDLPTKESLQAAVDEGKPRPQANLDATNPAEVYTPESLIGTDTLRLVDAQPWIDAMQNGEAVQVHSRFVASRIPNFALQKKGLKKLKILKYILLLVDFLDALKPSRSGSKRIPPREDLEKKTGASGALLDSVRRKFANGNELTKWHVDYLITHVAAMALIVDDYEVDTFELREDLKLDNKQIAQYFHEIGCKVNNPTDKERGKKYSKAEATNHKIAKLKIPLDFPKQRNLPSKRR</sequence>
<feature type="compositionally biased region" description="Basic and acidic residues" evidence="6">
    <location>
        <begin position="15"/>
        <end position="25"/>
    </location>
</feature>
<keyword evidence="4" id="KW-0804">Transcription</keyword>
<dbReference type="EMBL" id="JBBWUH010000004">
    <property type="protein sequence ID" value="KAK8169947.1"/>
    <property type="molecule type" value="Genomic_DNA"/>
</dbReference>
<keyword evidence="3" id="KW-0240">DNA-directed RNA polymerase</keyword>
<comment type="caution">
    <text evidence="7">The sequence shown here is derived from an EMBL/GenBank/DDBJ whole genome shotgun (WGS) entry which is preliminary data.</text>
</comment>
<dbReference type="Pfam" id="PF06870">
    <property type="entry name" value="RNA_pol_I_A49"/>
    <property type="match status" value="1"/>
</dbReference>
<dbReference type="Proteomes" id="UP001456524">
    <property type="component" value="Unassembled WGS sequence"/>
</dbReference>
<gene>
    <name evidence="7" type="ORF">IWX90DRAFT_414322</name>
</gene>
<dbReference type="PANTHER" id="PTHR14440">
    <property type="entry name" value="DNA-DIRECTED RNA POLYMERASE I SUBUNIT RPA49"/>
    <property type="match status" value="1"/>
</dbReference>
<reference evidence="7 8" key="1">
    <citation type="journal article" date="2022" name="G3 (Bethesda)">
        <title>Enemy or ally: a genomic approach to elucidate the lifestyle of Phyllosticta citrichinaensis.</title>
        <authorList>
            <person name="Buijs V.A."/>
            <person name="Groenewald J.Z."/>
            <person name="Haridas S."/>
            <person name="LaButti K.M."/>
            <person name="Lipzen A."/>
            <person name="Martin F.M."/>
            <person name="Barry K."/>
            <person name="Grigoriev I.V."/>
            <person name="Crous P.W."/>
            <person name="Seidl M.F."/>
        </authorList>
    </citation>
    <scope>NUCLEOTIDE SEQUENCE [LARGE SCALE GENOMIC DNA]</scope>
    <source>
        <strain evidence="7 8">CBS 129764</strain>
    </source>
</reference>
<evidence type="ECO:0000313" key="8">
    <source>
        <dbReference type="Proteomes" id="UP001456524"/>
    </source>
</evidence>
<evidence type="ECO:0000256" key="5">
    <source>
        <dbReference type="ARBA" id="ARBA00023242"/>
    </source>
</evidence>
<evidence type="ECO:0000313" key="7">
    <source>
        <dbReference type="EMBL" id="KAK8169947.1"/>
    </source>
</evidence>
<organism evidence="7 8">
    <name type="scientific">Phyllosticta citrichinensis</name>
    <dbReference type="NCBI Taxonomy" id="1130410"/>
    <lineage>
        <taxon>Eukaryota</taxon>
        <taxon>Fungi</taxon>
        <taxon>Dikarya</taxon>
        <taxon>Ascomycota</taxon>
        <taxon>Pezizomycotina</taxon>
        <taxon>Dothideomycetes</taxon>
        <taxon>Dothideomycetes incertae sedis</taxon>
        <taxon>Botryosphaeriales</taxon>
        <taxon>Phyllostictaceae</taxon>
        <taxon>Phyllosticta</taxon>
    </lineage>
</organism>
<comment type="similarity">
    <text evidence="2">Belongs to the eukaryotic RPA49/POLR1E RNA polymerase subunit family.</text>
</comment>
<keyword evidence="5" id="KW-0539">Nucleus</keyword>
<evidence type="ECO:0000256" key="3">
    <source>
        <dbReference type="ARBA" id="ARBA00022478"/>
    </source>
</evidence>
<evidence type="ECO:0000256" key="1">
    <source>
        <dbReference type="ARBA" id="ARBA00004604"/>
    </source>
</evidence>
<comment type="subcellular location">
    <subcellularLocation>
        <location evidence="1">Nucleus</location>
        <location evidence="1">Nucleolus</location>
    </subcellularLocation>
</comment>
<proteinExistence type="inferred from homology"/>
<dbReference type="InterPro" id="IPR009668">
    <property type="entry name" value="RNA_pol-assoc_fac_A49-like"/>
</dbReference>
<keyword evidence="8" id="KW-1185">Reference proteome</keyword>